<feature type="compositionally biased region" description="Low complexity" evidence="1">
    <location>
        <begin position="15"/>
        <end position="45"/>
    </location>
</feature>
<evidence type="ECO:0000313" key="2">
    <source>
        <dbReference type="Ensembl" id="ENSCSAVP00000009895.1"/>
    </source>
</evidence>
<reference evidence="3" key="1">
    <citation type="submission" date="2003-08" db="EMBL/GenBank/DDBJ databases">
        <authorList>
            <person name="Birren B."/>
            <person name="Nusbaum C."/>
            <person name="Abebe A."/>
            <person name="Abouelleil A."/>
            <person name="Adekoya E."/>
            <person name="Ait-zahra M."/>
            <person name="Allen N."/>
            <person name="Allen T."/>
            <person name="An P."/>
            <person name="Anderson M."/>
            <person name="Anderson S."/>
            <person name="Arachchi H."/>
            <person name="Armbruster J."/>
            <person name="Bachantsang P."/>
            <person name="Baldwin J."/>
            <person name="Barry A."/>
            <person name="Bayul T."/>
            <person name="Blitshsteyn B."/>
            <person name="Bloom T."/>
            <person name="Blye J."/>
            <person name="Boguslavskiy L."/>
            <person name="Borowsky M."/>
            <person name="Boukhgalter B."/>
            <person name="Brunache A."/>
            <person name="Butler J."/>
            <person name="Calixte N."/>
            <person name="Calvo S."/>
            <person name="Camarata J."/>
            <person name="Campo K."/>
            <person name="Chang J."/>
            <person name="Cheshatsang Y."/>
            <person name="Citroen M."/>
            <person name="Collymore A."/>
            <person name="Considine T."/>
            <person name="Cook A."/>
            <person name="Cooke P."/>
            <person name="Corum B."/>
            <person name="Cuomo C."/>
            <person name="David R."/>
            <person name="Dawoe T."/>
            <person name="Degray S."/>
            <person name="Dodge S."/>
            <person name="Dooley K."/>
            <person name="Dorje P."/>
            <person name="Dorjee K."/>
            <person name="Dorris L."/>
            <person name="Duffey N."/>
            <person name="Dupes A."/>
            <person name="Elkins T."/>
            <person name="Engels R."/>
            <person name="Erickson J."/>
            <person name="Farina A."/>
            <person name="Faro S."/>
            <person name="Ferreira P."/>
            <person name="Fischer H."/>
            <person name="Fitzgerald M."/>
            <person name="Foley K."/>
            <person name="Gage D."/>
            <person name="Galagan J."/>
            <person name="Gearin G."/>
            <person name="Gnerre S."/>
            <person name="Gnirke A."/>
            <person name="Goyette A."/>
            <person name="Graham J."/>
            <person name="Grandbois E."/>
            <person name="Gyaltsen K."/>
            <person name="Hafez N."/>
            <person name="Hagopian D."/>
            <person name="Hagos B."/>
            <person name="Hall J."/>
            <person name="Hatcher B."/>
            <person name="Heller A."/>
            <person name="Higgins H."/>
            <person name="Honan T."/>
            <person name="Horn A."/>
            <person name="Houde N."/>
            <person name="Hughes L."/>
            <person name="Hulme W."/>
            <person name="Husby E."/>
            <person name="Iliev I."/>
            <person name="Jaffe D."/>
            <person name="Jones C."/>
            <person name="Kamal M."/>
            <person name="Kamat A."/>
            <person name="Kamvysselis M."/>
            <person name="Karlsson E."/>
            <person name="Kells C."/>
            <person name="Kieu A."/>
            <person name="Kisner P."/>
            <person name="Kodira C."/>
            <person name="Kulbokas E."/>
            <person name="Labutti K."/>
            <person name="Lama D."/>
            <person name="Landers T."/>
            <person name="Leger J."/>
            <person name="Levine S."/>
            <person name="Lewis D."/>
            <person name="Lewis T."/>
            <person name="Lindblad-toh K."/>
            <person name="Liu X."/>
            <person name="Lokyitsang T."/>
            <person name="Lokyitsang Y."/>
            <person name="Lucien O."/>
            <person name="Lui A."/>
            <person name="Ma L.J."/>
            <person name="Mabbitt R."/>
            <person name="Macdonald J."/>
            <person name="Maclean C."/>
            <person name="Major J."/>
            <person name="Manning J."/>
            <person name="Marabella R."/>
            <person name="Maru K."/>
            <person name="Matthews C."/>
            <person name="Mauceli E."/>
            <person name="Mccarthy M."/>
            <person name="Mcdonough S."/>
            <person name="Mcghee T."/>
            <person name="Meldrim J."/>
            <person name="Meneus L."/>
            <person name="Mesirov J."/>
            <person name="Mihalev A."/>
            <person name="Mihova T."/>
            <person name="Mikkelsen T."/>
            <person name="Mlenga V."/>
            <person name="Moru K."/>
            <person name="Mozes J."/>
            <person name="Mulrain L."/>
            <person name="Munson G."/>
            <person name="Naylor J."/>
            <person name="Newes C."/>
            <person name="Nguyen C."/>
            <person name="Nguyen N."/>
            <person name="Nguyen T."/>
            <person name="Nicol R."/>
            <person name="Nielsen C."/>
            <person name="Nizzari M."/>
            <person name="Norbu C."/>
            <person name="Norbu N."/>
            <person name="O'donnell P."/>
            <person name="Okoawo O."/>
            <person name="O'leary S."/>
            <person name="Omotosho B."/>
            <person name="O'neill K."/>
            <person name="Osman S."/>
            <person name="Parker S."/>
            <person name="Perrin D."/>
            <person name="Phunkhang P."/>
            <person name="Piqani B."/>
            <person name="Purcell S."/>
            <person name="Rachupka T."/>
            <person name="Ramasamy U."/>
            <person name="Rameau R."/>
            <person name="Ray V."/>
            <person name="Raymond C."/>
            <person name="Retta R."/>
            <person name="Richardson S."/>
            <person name="Rise C."/>
            <person name="Rodriguez J."/>
            <person name="Rogers J."/>
            <person name="Rogov P."/>
            <person name="Rutman M."/>
            <person name="Schupbach R."/>
            <person name="Seaman C."/>
            <person name="Settipalli S."/>
            <person name="Sharpe T."/>
            <person name="Sheridan J."/>
            <person name="Sherpa N."/>
            <person name="Shi J."/>
            <person name="Smirnov S."/>
            <person name="Smith C."/>
            <person name="Sougnez C."/>
            <person name="Spencer B."/>
            <person name="Stalker J."/>
            <person name="Stange-thomann N."/>
            <person name="Stavropoulos S."/>
            <person name="Stetson K."/>
            <person name="Stone C."/>
            <person name="Stone S."/>
            <person name="Stubbs M."/>
            <person name="Talamas J."/>
            <person name="Tchuinga P."/>
            <person name="Tenzing P."/>
            <person name="Tesfaye S."/>
            <person name="Theodore J."/>
            <person name="Thoulutsang Y."/>
            <person name="Topham K."/>
            <person name="Towey S."/>
            <person name="Tsamla T."/>
            <person name="Tsomo N."/>
            <person name="Vallee D."/>
            <person name="Vassiliev H."/>
            <person name="Venkataraman V."/>
            <person name="Vinson J."/>
            <person name="Vo A."/>
            <person name="Wade C."/>
            <person name="Wang S."/>
            <person name="Wangchuk T."/>
            <person name="Wangdi T."/>
            <person name="Whittaker C."/>
            <person name="Wilkinson J."/>
            <person name="Wu Y."/>
            <person name="Wyman D."/>
            <person name="Yadav S."/>
            <person name="Yang S."/>
            <person name="Yang X."/>
            <person name="Yeager S."/>
            <person name="Yee E."/>
            <person name="Young G."/>
            <person name="Zainoun J."/>
            <person name="Zembeck L."/>
            <person name="Zimmer A."/>
            <person name="Zody M."/>
            <person name="Lander E."/>
        </authorList>
    </citation>
    <scope>NUCLEOTIDE SEQUENCE [LARGE SCALE GENOMIC DNA]</scope>
</reference>
<dbReference type="AlphaFoldDB" id="H2YX34"/>
<dbReference type="Proteomes" id="UP000007875">
    <property type="component" value="Unassembled WGS sequence"/>
</dbReference>
<evidence type="ECO:0000313" key="3">
    <source>
        <dbReference type="Proteomes" id="UP000007875"/>
    </source>
</evidence>
<protein>
    <submittedName>
        <fullName evidence="2">Uncharacterized protein</fullName>
    </submittedName>
</protein>
<feature type="region of interest" description="Disordered" evidence="1">
    <location>
        <begin position="1"/>
        <end position="139"/>
    </location>
</feature>
<proteinExistence type="predicted"/>
<keyword evidence="3" id="KW-1185">Reference proteome</keyword>
<organism evidence="2 3">
    <name type="scientific">Ciona savignyi</name>
    <name type="common">Pacific transparent sea squirt</name>
    <dbReference type="NCBI Taxonomy" id="51511"/>
    <lineage>
        <taxon>Eukaryota</taxon>
        <taxon>Metazoa</taxon>
        <taxon>Chordata</taxon>
        <taxon>Tunicata</taxon>
        <taxon>Ascidiacea</taxon>
        <taxon>Phlebobranchia</taxon>
        <taxon>Cionidae</taxon>
        <taxon>Ciona</taxon>
    </lineage>
</organism>
<sequence>MSEKPPLNPGMYNNPGYQSQPQQGAYPPQQGNYPPQQGGYPPQQQNSFQPSGPTAPIIAQAQTQGNPQQPQYGATQTKSPVQWDPSTAQQYQGEMGQDFQEERNEEPATPSAPPPIDEVLPGYENTAFTSDVPAGPPPAYDSVVGEMAIVDSKN</sequence>
<dbReference type="Ensembl" id="ENSCSAVT00000010015.1">
    <property type="protein sequence ID" value="ENSCSAVP00000009895.1"/>
    <property type="gene ID" value="ENSCSAVG00000005817.1"/>
</dbReference>
<accession>H2YX34</accession>
<evidence type="ECO:0000256" key="1">
    <source>
        <dbReference type="SAM" id="MobiDB-lite"/>
    </source>
</evidence>
<reference evidence="2" key="2">
    <citation type="submission" date="2025-08" db="UniProtKB">
        <authorList>
            <consortium name="Ensembl"/>
        </authorList>
    </citation>
    <scope>IDENTIFICATION</scope>
</reference>
<feature type="compositionally biased region" description="Low complexity" evidence="1">
    <location>
        <begin position="59"/>
        <end position="71"/>
    </location>
</feature>
<feature type="compositionally biased region" description="Polar residues" evidence="1">
    <location>
        <begin position="72"/>
        <end position="92"/>
    </location>
</feature>
<dbReference type="HOGENOM" id="CLU_1708234_0_0_1"/>
<name>H2YX34_CIOSA</name>
<reference evidence="2" key="3">
    <citation type="submission" date="2025-09" db="UniProtKB">
        <authorList>
            <consortium name="Ensembl"/>
        </authorList>
    </citation>
    <scope>IDENTIFICATION</scope>
</reference>
<dbReference type="InParanoid" id="H2YX34"/>